<dbReference type="Proteomes" id="UP000183900">
    <property type="component" value="Unassembled WGS sequence"/>
</dbReference>
<feature type="domain" description="TadE-like" evidence="2">
    <location>
        <begin position="31"/>
        <end position="68"/>
    </location>
</feature>
<evidence type="ECO:0000256" key="1">
    <source>
        <dbReference type="SAM" id="Phobius"/>
    </source>
</evidence>
<dbReference type="AlphaFoldDB" id="A0A0K6HTB2"/>
<dbReference type="OrthoDB" id="7189296at2"/>
<feature type="transmembrane region" description="Helical" evidence="1">
    <location>
        <begin position="32"/>
        <end position="52"/>
    </location>
</feature>
<keyword evidence="1" id="KW-0472">Membrane</keyword>
<sequence>MVSLRILLAPLRKALAAYGFPTRRLIRDRGGVAAVEFALILPLLLIVMIGTAETTSALNYKRKISQVAFSMADLVSQSSSLSSGDISDIMVAARAIMEPFPSDGLTVVIASVSFDSNSKASVDWSVNQTGGTPWSKGSVPPVTFPAGTARPGTSVIIGRASNTYVPLFASMVQSIFPRAAEIFMEDTYFLLPRLSDKVTFN</sequence>
<accession>A0A0K6HTB2</accession>
<dbReference type="RefSeq" id="WP_055454913.1">
    <property type="nucleotide sequence ID" value="NZ_CYHE01000003.1"/>
</dbReference>
<dbReference type="Pfam" id="PF07811">
    <property type="entry name" value="TadE"/>
    <property type="match status" value="1"/>
</dbReference>
<evidence type="ECO:0000259" key="2">
    <source>
        <dbReference type="Pfam" id="PF07811"/>
    </source>
</evidence>
<reference evidence="4" key="1">
    <citation type="submission" date="2015-08" db="EMBL/GenBank/DDBJ databases">
        <authorList>
            <person name="Varghese N."/>
        </authorList>
    </citation>
    <scope>NUCLEOTIDE SEQUENCE [LARGE SCALE GENOMIC DNA]</scope>
    <source>
        <strain evidence="4">DSM 23407</strain>
    </source>
</reference>
<keyword evidence="1" id="KW-0812">Transmembrane</keyword>
<keyword evidence="4" id="KW-1185">Reference proteome</keyword>
<dbReference type="EMBL" id="CYHE01000003">
    <property type="protein sequence ID" value="CUA94160.1"/>
    <property type="molecule type" value="Genomic_DNA"/>
</dbReference>
<protein>
    <submittedName>
        <fullName evidence="3">TadE-like protein</fullName>
    </submittedName>
</protein>
<dbReference type="InterPro" id="IPR012495">
    <property type="entry name" value="TadE-like_dom"/>
</dbReference>
<proteinExistence type="predicted"/>
<name>A0A0K6HTB2_9HYPH</name>
<evidence type="ECO:0000313" key="3">
    <source>
        <dbReference type="EMBL" id="CUA94160.1"/>
    </source>
</evidence>
<gene>
    <name evidence="3" type="ORF">Ga0061067_10362</name>
</gene>
<organism evidence="3 4">
    <name type="scientific">Pannonibacter indicus</name>
    <dbReference type="NCBI Taxonomy" id="466044"/>
    <lineage>
        <taxon>Bacteria</taxon>
        <taxon>Pseudomonadati</taxon>
        <taxon>Pseudomonadota</taxon>
        <taxon>Alphaproteobacteria</taxon>
        <taxon>Hyphomicrobiales</taxon>
        <taxon>Stappiaceae</taxon>
        <taxon>Pannonibacter</taxon>
    </lineage>
</organism>
<evidence type="ECO:0000313" key="4">
    <source>
        <dbReference type="Proteomes" id="UP000183900"/>
    </source>
</evidence>
<keyword evidence="1" id="KW-1133">Transmembrane helix</keyword>